<comment type="caution">
    <text evidence="1">The sequence shown here is derived from an EMBL/GenBank/DDBJ whole genome shotgun (WGS) entry which is preliminary data.</text>
</comment>
<sequence>MKTDHAEQFWQFSLALYPLLQTELLALQDQYNCNINVLLLTAWRHVLAPLPVLMQGLSPQHLTTQQIRQLRRDLSRQLKDKPTDPLLAQLRQQLLATELTAERLEQRALVQCCADQAHCTVLATTVRQQYLESHQVPAPIQQQLAFDLDQALLQLGLLQPFDPAKA</sequence>
<reference evidence="1 2" key="1">
    <citation type="submission" date="2024-09" db="EMBL/GenBank/DDBJ databases">
        <authorList>
            <person name="Sun Q."/>
            <person name="Mori K."/>
        </authorList>
    </citation>
    <scope>NUCLEOTIDE SEQUENCE [LARGE SCALE GENOMIC DNA]</scope>
    <source>
        <strain evidence="1 2">KCTC 23315</strain>
    </source>
</reference>
<accession>A0ABV6BIH7</accession>
<dbReference type="Pfam" id="PF09523">
    <property type="entry name" value="DUF2390"/>
    <property type="match status" value="1"/>
</dbReference>
<organism evidence="1 2">
    <name type="scientific">Rheinheimera tilapiae</name>
    <dbReference type="NCBI Taxonomy" id="875043"/>
    <lineage>
        <taxon>Bacteria</taxon>
        <taxon>Pseudomonadati</taxon>
        <taxon>Pseudomonadota</taxon>
        <taxon>Gammaproteobacteria</taxon>
        <taxon>Chromatiales</taxon>
        <taxon>Chromatiaceae</taxon>
        <taxon>Rheinheimera</taxon>
    </lineage>
</organism>
<evidence type="ECO:0000313" key="2">
    <source>
        <dbReference type="Proteomes" id="UP001589813"/>
    </source>
</evidence>
<protein>
    <submittedName>
        <fullName evidence="1">DUF2390 domain-containing protein</fullName>
    </submittedName>
</protein>
<name>A0ABV6BIH7_9GAMM</name>
<proteinExistence type="predicted"/>
<keyword evidence="2" id="KW-1185">Reference proteome</keyword>
<dbReference type="EMBL" id="JBHLXP010000011">
    <property type="protein sequence ID" value="MFC0050666.1"/>
    <property type="molecule type" value="Genomic_DNA"/>
</dbReference>
<evidence type="ECO:0000313" key="1">
    <source>
        <dbReference type="EMBL" id="MFC0050666.1"/>
    </source>
</evidence>
<dbReference type="InterPro" id="IPR012659">
    <property type="entry name" value="CHP02444"/>
</dbReference>
<dbReference type="RefSeq" id="WP_377248697.1">
    <property type="nucleotide sequence ID" value="NZ_JBHLXP010000011.1"/>
</dbReference>
<gene>
    <name evidence="1" type="ORF">ACFFJP_20485</name>
</gene>
<dbReference type="Proteomes" id="UP001589813">
    <property type="component" value="Unassembled WGS sequence"/>
</dbReference>